<keyword evidence="3 5" id="KW-1133">Transmembrane helix</keyword>
<feature type="domain" description="EamA" evidence="6">
    <location>
        <begin position="156"/>
        <end position="298"/>
    </location>
</feature>
<dbReference type="InterPro" id="IPR037185">
    <property type="entry name" value="EmrE-like"/>
</dbReference>
<evidence type="ECO:0000256" key="1">
    <source>
        <dbReference type="ARBA" id="ARBA00004141"/>
    </source>
</evidence>
<comment type="caution">
    <text evidence="7">The sequence shown here is derived from an EMBL/GenBank/DDBJ whole genome shotgun (WGS) entry which is preliminary data.</text>
</comment>
<evidence type="ECO:0000256" key="5">
    <source>
        <dbReference type="SAM" id="Phobius"/>
    </source>
</evidence>
<keyword evidence="8" id="KW-1185">Reference proteome</keyword>
<feature type="transmembrane region" description="Helical" evidence="5">
    <location>
        <begin position="281"/>
        <end position="300"/>
    </location>
</feature>
<dbReference type="Gene3D" id="1.10.3730.20">
    <property type="match status" value="1"/>
</dbReference>
<feature type="transmembrane region" description="Helical" evidence="5">
    <location>
        <begin position="221"/>
        <end position="244"/>
    </location>
</feature>
<protein>
    <submittedName>
        <fullName evidence="7">EamA family transporter</fullName>
    </submittedName>
</protein>
<keyword evidence="2 5" id="KW-0812">Transmembrane</keyword>
<comment type="subcellular location">
    <subcellularLocation>
        <location evidence="1">Membrane</location>
        <topology evidence="1">Multi-pass membrane protein</topology>
    </subcellularLocation>
</comment>
<sequence>MSDAAPPLRFSGTELLSALCVVVVWGLNFVAMKIGLRDFTPFQLGAARYLVAAFPLVLLVPRPQLAWKWLVLYGLTQGVGQFGFLFFALQVGMTAGLASVLLQTQVFITAVLGFWLLHEKAGRALQIGLLLACLGLLCFGLNYLGPAEAAGHTTFWGFALNLCAAALWASSNIVIRKAREDSPALDPLGFVVWSCLVPILPFAALSWLVDPPALRWHWVQAPWQAWLSLAYLAWMASVLGYMLWTRLMQRHPANRVAPFSLGVPVVGLSAGYVLLGEVITAWQWAGITLVVLALACVLGGERWLAWWQRPRAP</sequence>
<evidence type="ECO:0000259" key="6">
    <source>
        <dbReference type="Pfam" id="PF00892"/>
    </source>
</evidence>
<feature type="transmembrane region" description="Helical" evidence="5">
    <location>
        <begin position="155"/>
        <end position="175"/>
    </location>
</feature>
<dbReference type="Proteomes" id="UP001528673">
    <property type="component" value="Unassembled WGS sequence"/>
</dbReference>
<evidence type="ECO:0000313" key="8">
    <source>
        <dbReference type="Proteomes" id="UP001528673"/>
    </source>
</evidence>
<dbReference type="EMBL" id="JAQSIP010000005">
    <property type="protein sequence ID" value="MDD0839347.1"/>
    <property type="molecule type" value="Genomic_DNA"/>
</dbReference>
<feature type="transmembrane region" description="Helical" evidence="5">
    <location>
        <begin position="187"/>
        <end position="209"/>
    </location>
</feature>
<evidence type="ECO:0000256" key="3">
    <source>
        <dbReference type="ARBA" id="ARBA00022989"/>
    </source>
</evidence>
<gene>
    <name evidence="7" type="ORF">PSQ40_12250</name>
</gene>
<feature type="transmembrane region" description="Helical" evidence="5">
    <location>
        <begin position="69"/>
        <end position="89"/>
    </location>
</feature>
<organism evidence="7 8">
    <name type="scientific">Curvibacter cyanobacteriorum</name>
    <dbReference type="NCBI Taxonomy" id="3026422"/>
    <lineage>
        <taxon>Bacteria</taxon>
        <taxon>Pseudomonadati</taxon>
        <taxon>Pseudomonadota</taxon>
        <taxon>Betaproteobacteria</taxon>
        <taxon>Burkholderiales</taxon>
        <taxon>Comamonadaceae</taxon>
        <taxon>Curvibacter</taxon>
    </lineage>
</organism>
<feature type="domain" description="EamA" evidence="6">
    <location>
        <begin position="15"/>
        <end position="138"/>
    </location>
</feature>
<dbReference type="RefSeq" id="WP_273951797.1">
    <property type="nucleotide sequence ID" value="NZ_JAQSIP010000005.1"/>
</dbReference>
<dbReference type="PANTHER" id="PTHR32322">
    <property type="entry name" value="INNER MEMBRANE TRANSPORTER"/>
    <property type="match status" value="1"/>
</dbReference>
<feature type="transmembrane region" description="Helical" evidence="5">
    <location>
        <begin position="95"/>
        <end position="117"/>
    </location>
</feature>
<dbReference type="Pfam" id="PF00892">
    <property type="entry name" value="EamA"/>
    <property type="match status" value="2"/>
</dbReference>
<dbReference type="InterPro" id="IPR050638">
    <property type="entry name" value="AA-Vitamin_Transporters"/>
</dbReference>
<name>A0ABT5N2R4_9BURK</name>
<dbReference type="SUPFAM" id="SSF103481">
    <property type="entry name" value="Multidrug resistance efflux transporter EmrE"/>
    <property type="match status" value="2"/>
</dbReference>
<accession>A0ABT5N2R4</accession>
<proteinExistence type="predicted"/>
<reference evidence="7 8" key="1">
    <citation type="submission" date="2023-02" db="EMBL/GenBank/DDBJ databases">
        <title>Bacterial whole genomic sequence of Curvibacter sp. HBC61.</title>
        <authorList>
            <person name="Le V."/>
            <person name="Ko S.-R."/>
            <person name="Ahn C.-Y."/>
            <person name="Oh H.-M."/>
        </authorList>
    </citation>
    <scope>NUCLEOTIDE SEQUENCE [LARGE SCALE GENOMIC DNA]</scope>
    <source>
        <strain evidence="7 8">HBC61</strain>
    </source>
</reference>
<evidence type="ECO:0000256" key="2">
    <source>
        <dbReference type="ARBA" id="ARBA00022692"/>
    </source>
</evidence>
<dbReference type="PANTHER" id="PTHR32322:SF9">
    <property type="entry name" value="AMINO-ACID METABOLITE EFFLUX PUMP-RELATED"/>
    <property type="match status" value="1"/>
</dbReference>
<feature type="transmembrane region" description="Helical" evidence="5">
    <location>
        <begin position="256"/>
        <end position="275"/>
    </location>
</feature>
<feature type="transmembrane region" description="Helical" evidence="5">
    <location>
        <begin position="15"/>
        <end position="36"/>
    </location>
</feature>
<dbReference type="InterPro" id="IPR000620">
    <property type="entry name" value="EamA_dom"/>
</dbReference>
<keyword evidence="4 5" id="KW-0472">Membrane</keyword>
<feature type="transmembrane region" description="Helical" evidence="5">
    <location>
        <begin position="124"/>
        <end position="143"/>
    </location>
</feature>
<evidence type="ECO:0000256" key="4">
    <source>
        <dbReference type="ARBA" id="ARBA00023136"/>
    </source>
</evidence>
<evidence type="ECO:0000313" key="7">
    <source>
        <dbReference type="EMBL" id="MDD0839347.1"/>
    </source>
</evidence>